<evidence type="ECO:0000313" key="9">
    <source>
        <dbReference type="Proteomes" id="UP000471152"/>
    </source>
</evidence>
<proteinExistence type="inferred from homology"/>
<dbReference type="EMBL" id="JAAGWB010000012">
    <property type="protein sequence ID" value="NEN50121.1"/>
    <property type="molecule type" value="Genomic_DNA"/>
</dbReference>
<evidence type="ECO:0000256" key="3">
    <source>
        <dbReference type="PIRSR" id="PIRSR000390-1"/>
    </source>
</evidence>
<evidence type="ECO:0000256" key="5">
    <source>
        <dbReference type="RuleBase" id="RU004508"/>
    </source>
</evidence>
<evidence type="ECO:0000313" key="8">
    <source>
        <dbReference type="Proteomes" id="UP000468828"/>
    </source>
</evidence>
<reference evidence="6 8" key="1">
    <citation type="submission" date="2020-01" db="EMBL/GenBank/DDBJ databases">
        <title>the WGS Modestobacter muralis CPCC 204518.</title>
        <authorList>
            <person name="Jiang Z."/>
        </authorList>
    </citation>
    <scope>NUCLEOTIDE SEQUENCE [LARGE SCALE GENOMIC DNA]</scope>
    <source>
        <strain evidence="6 8">DSM 100205</strain>
    </source>
</reference>
<dbReference type="Gene3D" id="3.40.640.10">
    <property type="entry name" value="Type I PLP-dependent aspartate aminotransferase-like (Major domain)"/>
    <property type="match status" value="1"/>
</dbReference>
<dbReference type="PANTHER" id="PTHR30244">
    <property type="entry name" value="TRANSAMINASE"/>
    <property type="match status" value="1"/>
</dbReference>
<dbReference type="RefSeq" id="WP_163609801.1">
    <property type="nucleotide sequence ID" value="NZ_JAAGWB010000012.1"/>
</dbReference>
<dbReference type="GO" id="GO:0030170">
    <property type="term" value="F:pyridoxal phosphate binding"/>
    <property type="evidence" value="ECO:0007669"/>
    <property type="project" value="TreeGrafter"/>
</dbReference>
<dbReference type="PIRSF" id="PIRSF000390">
    <property type="entry name" value="PLP_StrS"/>
    <property type="match status" value="1"/>
</dbReference>
<dbReference type="AlphaFoldDB" id="A0A6P0H3C3"/>
<evidence type="ECO:0000256" key="1">
    <source>
        <dbReference type="ARBA" id="ARBA00022898"/>
    </source>
</evidence>
<accession>A0A6P0H3C3</accession>
<keyword evidence="1 4" id="KW-0663">Pyridoxal phosphate</keyword>
<keyword evidence="7" id="KW-0808">Transferase</keyword>
<feature type="active site" description="Proton acceptor" evidence="3">
    <location>
        <position position="196"/>
    </location>
</feature>
<organism evidence="7 9">
    <name type="scientific">Modestobacter muralis</name>
    <dbReference type="NCBI Taxonomy" id="1608614"/>
    <lineage>
        <taxon>Bacteria</taxon>
        <taxon>Bacillati</taxon>
        <taxon>Actinomycetota</taxon>
        <taxon>Actinomycetes</taxon>
        <taxon>Geodermatophilales</taxon>
        <taxon>Geodermatophilaceae</taxon>
        <taxon>Modestobacter</taxon>
    </lineage>
</organism>
<evidence type="ECO:0000256" key="4">
    <source>
        <dbReference type="PIRSR" id="PIRSR000390-2"/>
    </source>
</evidence>
<evidence type="ECO:0000256" key="2">
    <source>
        <dbReference type="ARBA" id="ARBA00037999"/>
    </source>
</evidence>
<dbReference type="SUPFAM" id="SSF53383">
    <property type="entry name" value="PLP-dependent transferases"/>
    <property type="match status" value="1"/>
</dbReference>
<dbReference type="Proteomes" id="UP000468828">
    <property type="component" value="Unassembled WGS sequence"/>
</dbReference>
<protein>
    <submittedName>
        <fullName evidence="7">Aminotransferase class I/II-fold pyridoxal phosphate-dependent enzyme</fullName>
    </submittedName>
</protein>
<keyword evidence="8" id="KW-1185">Reference proteome</keyword>
<dbReference type="InterPro" id="IPR015421">
    <property type="entry name" value="PyrdxlP-dep_Trfase_major"/>
</dbReference>
<name>A0A6P0H3C3_9ACTN</name>
<comment type="caution">
    <text evidence="7">The sequence shown here is derived from an EMBL/GenBank/DDBJ whole genome shotgun (WGS) entry which is preliminary data.</text>
</comment>
<reference evidence="7 9" key="2">
    <citation type="submission" date="2020-02" db="EMBL/GenBank/DDBJ databases">
        <title>The WGS of Modestobacter muralis DSM 100205.</title>
        <authorList>
            <person name="Jiang Z."/>
        </authorList>
    </citation>
    <scope>NUCLEOTIDE SEQUENCE [LARGE SCALE GENOMIC DNA]</scope>
    <source>
        <strain evidence="7 9">DSM 100205</strain>
    </source>
</reference>
<dbReference type="GO" id="GO:0000271">
    <property type="term" value="P:polysaccharide biosynthetic process"/>
    <property type="evidence" value="ECO:0007669"/>
    <property type="project" value="TreeGrafter"/>
</dbReference>
<dbReference type="InterPro" id="IPR015424">
    <property type="entry name" value="PyrdxlP-dep_Trfase"/>
</dbReference>
<dbReference type="GO" id="GO:0008483">
    <property type="term" value="F:transaminase activity"/>
    <property type="evidence" value="ECO:0007669"/>
    <property type="project" value="UniProtKB-KW"/>
</dbReference>
<comment type="similarity">
    <text evidence="2 5">Belongs to the DegT/DnrJ/EryC1 family.</text>
</comment>
<gene>
    <name evidence="7" type="ORF">G3R41_04050</name>
    <name evidence="6" type="ORF">GCU67_04050</name>
</gene>
<feature type="modified residue" description="N6-(pyridoxal phosphate)lysine" evidence="4">
    <location>
        <position position="196"/>
    </location>
</feature>
<dbReference type="Pfam" id="PF01041">
    <property type="entry name" value="DegT_DnrJ_EryC1"/>
    <property type="match status" value="1"/>
</dbReference>
<evidence type="ECO:0000313" key="7">
    <source>
        <dbReference type="EMBL" id="NEN50121.1"/>
    </source>
</evidence>
<dbReference type="EMBL" id="JAAGWH010000012">
    <property type="protein sequence ID" value="NEK93354.1"/>
    <property type="molecule type" value="Genomic_DNA"/>
</dbReference>
<keyword evidence="7" id="KW-0032">Aminotransferase</keyword>
<sequence>MTAIPFLRPQLPSLAAIAPYYRLAEEARFFSNGGPCERLLRAALSDHLGGVGTVPVNNATSGLIVAIKAVLDAHGTGDRPYVVMPSYTFVATAGAARIMGLQPLFIDVEPDSWQMDADALADVLDTFPGQVAAVLGTHTFGLPASAATQQRWKQLCADAGVPLVVDAAAGFGGLDDTGARSGRDTVPHVYSFHATKTFAIGEGGLITTLDEDLLQRIEALHSFGFAQGRLATYAGINAKMDELHAATALAALDSFDTVLARRREIAQTYRERLEPFGFRFQTGNAGGTWQAGYVSAPDAATRTAVLAVAAGRQIGVTAYYERPVHRHPAYAGSPVHGPLTVTDDLAARALALPMANDLSADEVDRVIDVTVEAARTAAQATAGSGVAAV</sequence>
<dbReference type="PANTHER" id="PTHR30244:SF9">
    <property type="entry name" value="PROTEIN RV3402C"/>
    <property type="match status" value="1"/>
</dbReference>
<dbReference type="Proteomes" id="UP000471152">
    <property type="component" value="Unassembled WGS sequence"/>
</dbReference>
<evidence type="ECO:0000313" key="6">
    <source>
        <dbReference type="EMBL" id="NEK93354.1"/>
    </source>
</evidence>
<dbReference type="InterPro" id="IPR000653">
    <property type="entry name" value="DegT/StrS_aminotransferase"/>
</dbReference>